<dbReference type="KEGG" id="toy:FO059_17580"/>
<evidence type="ECO:0000256" key="5">
    <source>
        <dbReference type="SAM" id="MobiDB-lite"/>
    </source>
</evidence>
<evidence type="ECO:0000256" key="3">
    <source>
        <dbReference type="ARBA" id="ARBA00023002"/>
    </source>
</evidence>
<dbReference type="EMBL" id="CP041765">
    <property type="protein sequence ID" value="QDQ98822.1"/>
    <property type="molecule type" value="Genomic_DNA"/>
</dbReference>
<sequence>MQYSYQFPGHALAQWDAWAEGRDLTDIAVCAEEAGFDVVSATDHPFPGGRWVDNGGHHAFDPFVALSFMASATTTIRVMTFLLVSGYRNPYLMAKSISSLDVLSRGRTAIGMGAGYQRREFAALGADFPRRGPLFDEAVAAMREAWLGEPLLREESEFPATGNVMLPRPRQRPGPPILIGGNSKAAMRRVAELGDGWLPFEQTAPMAETTGTPRLSADDLPDHISAIGERRAALGRDPHFEVIYTPLQHDDPARRADALMELSARLESSGVTHIALEGTGPTLSACINEIEHIGDAVIAKP</sequence>
<dbReference type="PANTHER" id="PTHR42847">
    <property type="entry name" value="ALKANESULFONATE MONOOXYGENASE"/>
    <property type="match status" value="1"/>
</dbReference>
<dbReference type="AlphaFoldDB" id="A0A516X6X2"/>
<evidence type="ECO:0000313" key="8">
    <source>
        <dbReference type="Proteomes" id="UP000317344"/>
    </source>
</evidence>
<proteinExistence type="predicted"/>
<dbReference type="PANTHER" id="PTHR42847:SF4">
    <property type="entry name" value="ALKANESULFONATE MONOOXYGENASE-RELATED"/>
    <property type="match status" value="1"/>
</dbReference>
<reference evidence="7 8" key="1">
    <citation type="submission" date="2019-07" db="EMBL/GenBank/DDBJ databases">
        <title>Tomitella cavernea sp. nov., an actinomycete isolated from soil.</title>
        <authorList>
            <person name="Cheng J."/>
        </authorList>
    </citation>
    <scope>NUCLEOTIDE SEQUENCE [LARGE SCALE GENOMIC DNA]</scope>
    <source>
        <strain evidence="7 8">HY188</strain>
    </source>
</reference>
<dbReference type="Pfam" id="PF00296">
    <property type="entry name" value="Bac_luciferase"/>
    <property type="match status" value="1"/>
</dbReference>
<dbReference type="Proteomes" id="UP000317344">
    <property type="component" value="Chromosome"/>
</dbReference>
<dbReference type="SUPFAM" id="SSF51679">
    <property type="entry name" value="Bacterial luciferase-like"/>
    <property type="match status" value="1"/>
</dbReference>
<keyword evidence="3 7" id="KW-0560">Oxidoreductase</keyword>
<dbReference type="InterPro" id="IPR050172">
    <property type="entry name" value="SsuD_RutA_monooxygenase"/>
</dbReference>
<dbReference type="RefSeq" id="WP_143910226.1">
    <property type="nucleotide sequence ID" value="NZ_CP041765.1"/>
</dbReference>
<gene>
    <name evidence="7" type="ORF">FO059_17580</name>
</gene>
<name>A0A516X6X2_9ACTN</name>
<dbReference type="GO" id="GO:0008726">
    <property type="term" value="F:alkanesulfonate monooxygenase activity"/>
    <property type="evidence" value="ECO:0007669"/>
    <property type="project" value="TreeGrafter"/>
</dbReference>
<dbReference type="InterPro" id="IPR036661">
    <property type="entry name" value="Luciferase-like_sf"/>
</dbReference>
<protein>
    <submittedName>
        <fullName evidence="7">TIGR03619 family F420-dependent LLM class oxidoreductase</fullName>
        <ecNumber evidence="7">1.-.-.-</ecNumber>
    </submittedName>
</protein>
<evidence type="ECO:0000256" key="1">
    <source>
        <dbReference type="ARBA" id="ARBA00022630"/>
    </source>
</evidence>
<evidence type="ECO:0000256" key="2">
    <source>
        <dbReference type="ARBA" id="ARBA00022643"/>
    </source>
</evidence>
<dbReference type="OrthoDB" id="5172444at2"/>
<dbReference type="Gene3D" id="3.20.20.30">
    <property type="entry name" value="Luciferase-like domain"/>
    <property type="match status" value="1"/>
</dbReference>
<keyword evidence="2" id="KW-0288">FMN</keyword>
<dbReference type="InterPro" id="IPR011251">
    <property type="entry name" value="Luciferase-like_dom"/>
</dbReference>
<dbReference type="InterPro" id="IPR019921">
    <property type="entry name" value="Lucif-like_OxRdtase_Rv2161c"/>
</dbReference>
<evidence type="ECO:0000259" key="6">
    <source>
        <dbReference type="Pfam" id="PF00296"/>
    </source>
</evidence>
<evidence type="ECO:0000313" key="7">
    <source>
        <dbReference type="EMBL" id="QDQ98822.1"/>
    </source>
</evidence>
<keyword evidence="8" id="KW-1185">Reference proteome</keyword>
<accession>A0A516X6X2</accession>
<reference evidence="7 8" key="2">
    <citation type="submission" date="2019-07" db="EMBL/GenBank/DDBJ databases">
        <authorList>
            <person name="Huang Y."/>
        </authorList>
    </citation>
    <scope>NUCLEOTIDE SEQUENCE [LARGE SCALE GENOMIC DNA]</scope>
    <source>
        <strain evidence="7 8">HY188</strain>
    </source>
</reference>
<dbReference type="EC" id="1.-.-.-" evidence="7"/>
<feature type="region of interest" description="Disordered" evidence="5">
    <location>
        <begin position="162"/>
        <end position="181"/>
    </location>
</feature>
<dbReference type="GO" id="GO:0046306">
    <property type="term" value="P:alkanesulfonate catabolic process"/>
    <property type="evidence" value="ECO:0007669"/>
    <property type="project" value="TreeGrafter"/>
</dbReference>
<dbReference type="NCBIfam" id="TIGR03619">
    <property type="entry name" value="F420_Rv2161c"/>
    <property type="match status" value="1"/>
</dbReference>
<feature type="domain" description="Luciferase-like" evidence="6">
    <location>
        <begin position="20"/>
        <end position="207"/>
    </location>
</feature>
<keyword evidence="1" id="KW-0285">Flavoprotein</keyword>
<evidence type="ECO:0000256" key="4">
    <source>
        <dbReference type="ARBA" id="ARBA00023033"/>
    </source>
</evidence>
<organism evidence="7 8">
    <name type="scientific">Tomitella fengzijianii</name>
    <dbReference type="NCBI Taxonomy" id="2597660"/>
    <lineage>
        <taxon>Bacteria</taxon>
        <taxon>Bacillati</taxon>
        <taxon>Actinomycetota</taxon>
        <taxon>Actinomycetes</taxon>
        <taxon>Mycobacteriales</taxon>
        <taxon>Tomitella</taxon>
    </lineage>
</organism>
<keyword evidence="4" id="KW-0503">Monooxygenase</keyword>